<accession>A0A3G5AHH7</accession>
<dbReference type="EMBL" id="MK072427">
    <property type="protein sequence ID" value="AYV84859.1"/>
    <property type="molecule type" value="Genomic_DNA"/>
</dbReference>
<reference evidence="1" key="1">
    <citation type="submission" date="2018-10" db="EMBL/GenBank/DDBJ databases">
        <title>Hidden diversity of soil giant viruses.</title>
        <authorList>
            <person name="Schulz F."/>
            <person name="Alteio L."/>
            <person name="Goudeau D."/>
            <person name="Ryan E.M."/>
            <person name="Malmstrom R.R."/>
            <person name="Blanchard J."/>
            <person name="Woyke T."/>
        </authorList>
    </citation>
    <scope>NUCLEOTIDE SEQUENCE</scope>
    <source>
        <strain evidence="1">HYV1</strain>
    </source>
</reference>
<protein>
    <submittedName>
        <fullName evidence="1">Uncharacterized protein</fullName>
    </submittedName>
</protein>
<proteinExistence type="predicted"/>
<gene>
    <name evidence="1" type="ORF">Hyperionvirus45_8</name>
</gene>
<name>A0A3G5AHH7_9VIRU</name>
<organism evidence="1">
    <name type="scientific">Hyperionvirus sp</name>
    <dbReference type="NCBI Taxonomy" id="2487770"/>
    <lineage>
        <taxon>Viruses</taxon>
        <taxon>Varidnaviria</taxon>
        <taxon>Bamfordvirae</taxon>
        <taxon>Nucleocytoviricota</taxon>
        <taxon>Megaviricetes</taxon>
        <taxon>Imitervirales</taxon>
        <taxon>Mimiviridae</taxon>
        <taxon>Klosneuvirinae</taxon>
    </lineage>
</organism>
<sequence>MLFLLKWSLVTRYLIRPMMQRVLPPPGIPNSLVSSMTL</sequence>
<evidence type="ECO:0000313" key="1">
    <source>
        <dbReference type="EMBL" id="AYV84859.1"/>
    </source>
</evidence>